<reference evidence="8" key="1">
    <citation type="submission" date="2023-09" db="UniProtKB">
        <authorList>
            <consortium name="Ensembl"/>
        </authorList>
    </citation>
    <scope>IDENTIFICATION</scope>
</reference>
<dbReference type="Proteomes" id="UP000694891">
    <property type="component" value="Unplaced"/>
</dbReference>
<sequence length="295" mass="32454">MSPSSFTVLICFLSLSKASSVIYGKVGGKVVLDPGPSAKLIETITWKHGEDIAVESYGGKVFAYRHFNGCTALNMSTGVLTISALNRNHSGSYTAEINNVVAKSMEVRVLLPVPKPVVSMRCDAEHVVCTLTCKGNTTGAEPVRYSWSIFDVLSYERGPELNITKENPDPWFRCDLENDVSSASSEKINNPFKGRNHWLIIGLSVACVVLLIGIFLVWFIRKRRKEQYDVGTVEERKEMLVDPSNGGVTFSSVQETAQQNHMSSVVPVVDNETETINESSDQDKPSKESSDEPGE</sequence>
<evidence type="ECO:0000256" key="3">
    <source>
        <dbReference type="ARBA" id="ARBA00023136"/>
    </source>
</evidence>
<keyword evidence="6" id="KW-0812">Transmembrane</keyword>
<dbReference type="STRING" id="144197.ENSSPAP00000008771"/>
<keyword evidence="4" id="KW-0325">Glycoprotein</keyword>
<reference evidence="10" key="2">
    <citation type="submission" date="2025-04" db="UniProtKB">
        <authorList>
            <consortium name="RefSeq"/>
        </authorList>
    </citation>
    <scope>IDENTIFICATION</scope>
</reference>
<dbReference type="GeneID" id="103360030"/>
<keyword evidence="6" id="KW-1133">Transmembrane helix</keyword>
<dbReference type="InterPro" id="IPR036179">
    <property type="entry name" value="Ig-like_dom_sf"/>
</dbReference>
<dbReference type="Gene3D" id="2.60.40.10">
    <property type="entry name" value="Immunoglobulins"/>
    <property type="match status" value="2"/>
</dbReference>
<dbReference type="GeneTree" id="ENSGT00610000086518"/>
<dbReference type="PANTHER" id="PTHR12080">
    <property type="entry name" value="SIGNALING LYMPHOCYTIC ACTIVATION MOLECULE"/>
    <property type="match status" value="1"/>
</dbReference>
<accession>A0A3B4ZM77</accession>
<dbReference type="GO" id="GO:0016020">
    <property type="term" value="C:membrane"/>
    <property type="evidence" value="ECO:0007669"/>
    <property type="project" value="UniProtKB-SubCell"/>
</dbReference>
<evidence type="ECO:0000256" key="6">
    <source>
        <dbReference type="SAM" id="Phobius"/>
    </source>
</evidence>
<dbReference type="Ensembl" id="ENSSPAT00000008931.1">
    <property type="protein sequence ID" value="ENSSPAP00000008771.1"/>
    <property type="gene ID" value="ENSSPAG00000006685.1"/>
</dbReference>
<evidence type="ECO:0000313" key="10">
    <source>
        <dbReference type="RefSeq" id="XP_008283875.1"/>
    </source>
</evidence>
<evidence type="ECO:0000256" key="2">
    <source>
        <dbReference type="ARBA" id="ARBA00022729"/>
    </source>
</evidence>
<feature type="signal peptide" evidence="7">
    <location>
        <begin position="1"/>
        <end position="18"/>
    </location>
</feature>
<feature type="region of interest" description="Disordered" evidence="5">
    <location>
        <begin position="256"/>
        <end position="295"/>
    </location>
</feature>
<keyword evidence="9" id="KW-1185">Reference proteome</keyword>
<evidence type="ECO:0000256" key="4">
    <source>
        <dbReference type="ARBA" id="ARBA00023180"/>
    </source>
</evidence>
<dbReference type="InterPro" id="IPR013783">
    <property type="entry name" value="Ig-like_fold"/>
</dbReference>
<keyword evidence="3 6" id="KW-0472">Membrane</keyword>
<dbReference type="SUPFAM" id="SSF48726">
    <property type="entry name" value="Immunoglobulin"/>
    <property type="match status" value="1"/>
</dbReference>
<feature type="transmembrane region" description="Helical" evidence="6">
    <location>
        <begin position="198"/>
        <end position="220"/>
    </location>
</feature>
<evidence type="ECO:0000256" key="5">
    <source>
        <dbReference type="SAM" id="MobiDB-lite"/>
    </source>
</evidence>
<dbReference type="PANTHER" id="PTHR12080:SF134">
    <property type="entry name" value="CD48 ANTIGEN"/>
    <property type="match status" value="1"/>
</dbReference>
<feature type="chain" id="PRO_5044591307" evidence="7">
    <location>
        <begin position="19"/>
        <end position="295"/>
    </location>
</feature>
<dbReference type="AlphaFoldDB" id="A0A3B4ZM77"/>
<evidence type="ECO:0000313" key="9">
    <source>
        <dbReference type="Proteomes" id="UP000694891"/>
    </source>
</evidence>
<name>A0A3B4ZM77_9TELE</name>
<dbReference type="OrthoDB" id="8741746at2759"/>
<dbReference type="InterPro" id="IPR015631">
    <property type="entry name" value="CD2/SLAM_rcpt"/>
</dbReference>
<protein>
    <submittedName>
        <fullName evidence="8">Uncharacterized LOC103360030</fullName>
    </submittedName>
    <submittedName>
        <fullName evidence="10">Uncharacterized protein LOC103360030 isoform X1</fullName>
    </submittedName>
</protein>
<comment type="subcellular location">
    <subcellularLocation>
        <location evidence="1">Membrane</location>
    </subcellularLocation>
</comment>
<evidence type="ECO:0000313" key="8">
    <source>
        <dbReference type="Ensembl" id="ENSSPAP00000008771.1"/>
    </source>
</evidence>
<dbReference type="RefSeq" id="XP_008283875.1">
    <property type="nucleotide sequence ID" value="XM_008285653.1"/>
</dbReference>
<organism evidence="8">
    <name type="scientific">Stegastes partitus</name>
    <name type="common">bicolor damselfish</name>
    <dbReference type="NCBI Taxonomy" id="144197"/>
    <lineage>
        <taxon>Eukaryota</taxon>
        <taxon>Metazoa</taxon>
        <taxon>Chordata</taxon>
        <taxon>Craniata</taxon>
        <taxon>Vertebrata</taxon>
        <taxon>Euteleostomi</taxon>
        <taxon>Actinopterygii</taxon>
        <taxon>Neopterygii</taxon>
        <taxon>Teleostei</taxon>
        <taxon>Neoteleostei</taxon>
        <taxon>Acanthomorphata</taxon>
        <taxon>Ovalentaria</taxon>
        <taxon>Pomacentridae</taxon>
        <taxon>Stegastes</taxon>
    </lineage>
</organism>
<proteinExistence type="predicted"/>
<evidence type="ECO:0000256" key="1">
    <source>
        <dbReference type="ARBA" id="ARBA00004370"/>
    </source>
</evidence>
<gene>
    <name evidence="10" type="primary">LOC103360030</name>
</gene>
<feature type="compositionally biased region" description="Basic and acidic residues" evidence="5">
    <location>
        <begin position="281"/>
        <end position="295"/>
    </location>
</feature>
<keyword evidence="2 7" id="KW-0732">Signal</keyword>
<evidence type="ECO:0000256" key="7">
    <source>
        <dbReference type="SAM" id="SignalP"/>
    </source>
</evidence>